<dbReference type="KEGG" id="dya:Dyak_GE21479"/>
<evidence type="ECO:0000256" key="1">
    <source>
        <dbReference type="SAM" id="MobiDB-lite"/>
    </source>
</evidence>
<feature type="region of interest" description="Disordered" evidence="1">
    <location>
        <begin position="187"/>
        <end position="233"/>
    </location>
</feature>
<dbReference type="InterPro" id="IPR010512">
    <property type="entry name" value="DUF1091"/>
</dbReference>
<gene>
    <name evidence="2" type="primary">Dyak\GE21479</name>
    <name evidence="2" type="synonym">dyak_GLEANR_5233</name>
    <name evidence="2" type="synonym">GE21479</name>
    <name evidence="2" type="ORF">Dyak_GE21479</name>
</gene>
<organism evidence="2 3">
    <name type="scientific">Drosophila yakuba</name>
    <name type="common">Fruit fly</name>
    <dbReference type="NCBI Taxonomy" id="7245"/>
    <lineage>
        <taxon>Eukaryota</taxon>
        <taxon>Metazoa</taxon>
        <taxon>Ecdysozoa</taxon>
        <taxon>Arthropoda</taxon>
        <taxon>Hexapoda</taxon>
        <taxon>Insecta</taxon>
        <taxon>Pterygota</taxon>
        <taxon>Neoptera</taxon>
        <taxon>Endopterygota</taxon>
        <taxon>Diptera</taxon>
        <taxon>Brachycera</taxon>
        <taxon>Muscomorpha</taxon>
        <taxon>Ephydroidea</taxon>
        <taxon>Drosophilidae</taxon>
        <taxon>Drosophila</taxon>
        <taxon>Sophophora</taxon>
    </lineage>
</organism>
<accession>B4PID6</accession>
<protein>
    <recommendedName>
        <fullName evidence="4">MD-2-related lipid-recognition domain-containing protein</fullName>
    </recommendedName>
</protein>
<dbReference type="Pfam" id="PF06477">
    <property type="entry name" value="DUF1091"/>
    <property type="match status" value="1"/>
</dbReference>
<sequence>MTNIQQERQQQQQQLLHMSYCIVAGVVMIKLRLEQFYAKSFVPDDLFVDYDVVNYEKINVNLTVQVPFPGKLLLHIFVRKLSDQVSGSNQVDLVRLTNRDLCKLLDSLRNITVEGVPGESLLPSTFVVSCPLVPGFYYVENGVIDSKLIPFQVPEGRYLVLLELIQVYEEVMKLCSCRIKFSIKKPPGYTEPSLFKDSEEHETTDKPVEKNEETSTEVTQPKEDSSEVSTDYE</sequence>
<dbReference type="OrthoDB" id="7859518at2759"/>
<proteinExistence type="predicted"/>
<evidence type="ECO:0000313" key="2">
    <source>
        <dbReference type="EMBL" id="EDW93478.2"/>
    </source>
</evidence>
<keyword evidence="3" id="KW-1185">Reference proteome</keyword>
<reference evidence="2 3" key="2">
    <citation type="journal article" date="2007" name="PLoS Biol.">
        <title>Principles of genome evolution in the Drosophila melanogaster species group.</title>
        <authorList>
            <person name="Ranz J.M."/>
            <person name="Maurin D."/>
            <person name="Chan Y.S."/>
            <person name="von Grotthuss M."/>
            <person name="Hillier L.W."/>
            <person name="Roote J."/>
            <person name="Ashburner M."/>
            <person name="Bergman C.M."/>
        </authorList>
    </citation>
    <scope>NUCLEOTIDE SEQUENCE [LARGE SCALE GENOMIC DNA]</scope>
    <source>
        <strain evidence="3">Tai18E2 / Tucson 14021-0261.01</strain>
    </source>
</reference>
<evidence type="ECO:0008006" key="4">
    <source>
        <dbReference type="Google" id="ProtNLM"/>
    </source>
</evidence>
<dbReference type="Proteomes" id="UP000002282">
    <property type="component" value="Chromosome 3L"/>
</dbReference>
<reference evidence="2 3" key="1">
    <citation type="journal article" date="2007" name="Nature">
        <title>Evolution of genes and genomes on the Drosophila phylogeny.</title>
        <authorList>
            <consortium name="Drosophila 12 Genomes Consortium"/>
            <person name="Clark A.G."/>
            <person name="Eisen M.B."/>
            <person name="Smith D.R."/>
            <person name="Bergman C.M."/>
            <person name="Oliver B."/>
            <person name="Markow T.A."/>
            <person name="Kaufman T.C."/>
            <person name="Kellis M."/>
            <person name="Gelbart W."/>
            <person name="Iyer V.N."/>
            <person name="Pollard D.A."/>
            <person name="Sackton T.B."/>
            <person name="Larracuente A.M."/>
            <person name="Singh N.D."/>
            <person name="Abad J.P."/>
            <person name="Abt D.N."/>
            <person name="Adryan B."/>
            <person name="Aguade M."/>
            <person name="Akashi H."/>
            <person name="Anderson W.W."/>
            <person name="Aquadro C.F."/>
            <person name="Ardell D.H."/>
            <person name="Arguello R."/>
            <person name="Artieri C.G."/>
            <person name="Barbash D.A."/>
            <person name="Barker D."/>
            <person name="Barsanti P."/>
            <person name="Batterham P."/>
            <person name="Batzoglou S."/>
            <person name="Begun D."/>
            <person name="Bhutkar A."/>
            <person name="Blanco E."/>
            <person name="Bosak S.A."/>
            <person name="Bradley R.K."/>
            <person name="Brand A.D."/>
            <person name="Brent M.R."/>
            <person name="Brooks A.N."/>
            <person name="Brown R.H."/>
            <person name="Butlin R.K."/>
            <person name="Caggese C."/>
            <person name="Calvi B.R."/>
            <person name="Bernardo de Carvalho A."/>
            <person name="Caspi A."/>
            <person name="Castrezana S."/>
            <person name="Celniker S.E."/>
            <person name="Chang J.L."/>
            <person name="Chapple C."/>
            <person name="Chatterji S."/>
            <person name="Chinwalla A."/>
            <person name="Civetta A."/>
            <person name="Clifton S.W."/>
            <person name="Comeron J.M."/>
            <person name="Costello J.C."/>
            <person name="Coyne J.A."/>
            <person name="Daub J."/>
            <person name="David R.G."/>
            <person name="Delcher A.L."/>
            <person name="Delehaunty K."/>
            <person name="Do C.B."/>
            <person name="Ebling H."/>
            <person name="Edwards K."/>
            <person name="Eickbush T."/>
            <person name="Evans J.D."/>
            <person name="Filipski A."/>
            <person name="Findeiss S."/>
            <person name="Freyhult E."/>
            <person name="Fulton L."/>
            <person name="Fulton R."/>
            <person name="Garcia A.C."/>
            <person name="Gardiner A."/>
            <person name="Garfield D.A."/>
            <person name="Garvin B.E."/>
            <person name="Gibson G."/>
            <person name="Gilbert D."/>
            <person name="Gnerre S."/>
            <person name="Godfrey J."/>
            <person name="Good R."/>
            <person name="Gotea V."/>
            <person name="Gravely B."/>
            <person name="Greenberg A.J."/>
            <person name="Griffiths-Jones S."/>
            <person name="Gross S."/>
            <person name="Guigo R."/>
            <person name="Gustafson E.A."/>
            <person name="Haerty W."/>
            <person name="Hahn M.W."/>
            <person name="Halligan D.L."/>
            <person name="Halpern A.L."/>
            <person name="Halter G.M."/>
            <person name="Han M.V."/>
            <person name="Heger A."/>
            <person name="Hillier L."/>
            <person name="Hinrichs A.S."/>
            <person name="Holmes I."/>
            <person name="Hoskins R.A."/>
            <person name="Hubisz M.J."/>
            <person name="Hultmark D."/>
            <person name="Huntley M.A."/>
            <person name="Jaffe D.B."/>
            <person name="Jagadeeshan S."/>
            <person name="Jeck W.R."/>
            <person name="Johnson J."/>
            <person name="Jones C.D."/>
            <person name="Jordan W.C."/>
            <person name="Karpen G.H."/>
            <person name="Kataoka E."/>
            <person name="Keightley P.D."/>
            <person name="Kheradpour P."/>
            <person name="Kirkness E.F."/>
            <person name="Koerich L.B."/>
            <person name="Kristiansen K."/>
            <person name="Kudrna D."/>
            <person name="Kulathinal R.J."/>
            <person name="Kumar S."/>
            <person name="Kwok R."/>
            <person name="Lander E."/>
            <person name="Langley C.H."/>
            <person name="Lapoint R."/>
            <person name="Lazzaro B.P."/>
            <person name="Lee S.J."/>
            <person name="Levesque L."/>
            <person name="Li R."/>
            <person name="Lin C.F."/>
            <person name="Lin M.F."/>
            <person name="Lindblad-Toh K."/>
            <person name="Llopart A."/>
            <person name="Long M."/>
            <person name="Low L."/>
            <person name="Lozovsky E."/>
            <person name="Lu J."/>
            <person name="Luo M."/>
            <person name="Machado C.A."/>
            <person name="Makalowski W."/>
            <person name="Marzo M."/>
            <person name="Matsuda M."/>
            <person name="Matzkin L."/>
            <person name="McAllister B."/>
            <person name="McBride C.S."/>
            <person name="McKernan B."/>
            <person name="McKernan K."/>
            <person name="Mendez-Lago M."/>
            <person name="Minx P."/>
            <person name="Mollenhauer M.U."/>
            <person name="Montooth K."/>
            <person name="Mount S.M."/>
            <person name="Mu X."/>
            <person name="Myers E."/>
            <person name="Negre B."/>
            <person name="Newfeld S."/>
            <person name="Nielsen R."/>
            <person name="Noor M.A."/>
            <person name="O'Grady P."/>
            <person name="Pachter L."/>
            <person name="Papaceit M."/>
            <person name="Parisi M.J."/>
            <person name="Parisi M."/>
            <person name="Parts L."/>
            <person name="Pedersen J.S."/>
            <person name="Pesole G."/>
            <person name="Phillippy A.M."/>
            <person name="Ponting C.P."/>
            <person name="Pop M."/>
            <person name="Porcelli D."/>
            <person name="Powell J.R."/>
            <person name="Prohaska S."/>
            <person name="Pruitt K."/>
            <person name="Puig M."/>
            <person name="Quesneville H."/>
            <person name="Ram K.R."/>
            <person name="Rand D."/>
            <person name="Rasmussen M.D."/>
            <person name="Reed L.K."/>
            <person name="Reenan R."/>
            <person name="Reily A."/>
            <person name="Remington K.A."/>
            <person name="Rieger T.T."/>
            <person name="Ritchie M.G."/>
            <person name="Robin C."/>
            <person name="Rogers Y.H."/>
            <person name="Rohde C."/>
            <person name="Rozas J."/>
            <person name="Rubenfield M.J."/>
            <person name="Ruiz A."/>
            <person name="Russo S."/>
            <person name="Salzberg S.L."/>
            <person name="Sanchez-Gracia A."/>
            <person name="Saranga D.J."/>
            <person name="Sato H."/>
            <person name="Schaeffer S.W."/>
            <person name="Schatz M.C."/>
            <person name="Schlenke T."/>
            <person name="Schwartz R."/>
            <person name="Segarra C."/>
            <person name="Singh R.S."/>
            <person name="Sirot L."/>
            <person name="Sirota M."/>
            <person name="Sisneros N.B."/>
            <person name="Smith C.D."/>
            <person name="Smith T.F."/>
            <person name="Spieth J."/>
            <person name="Stage D.E."/>
            <person name="Stark A."/>
            <person name="Stephan W."/>
            <person name="Strausberg R.L."/>
            <person name="Strempel S."/>
            <person name="Sturgill D."/>
            <person name="Sutton G."/>
            <person name="Sutton G.G."/>
            <person name="Tao W."/>
            <person name="Teichmann S."/>
            <person name="Tobari Y.N."/>
            <person name="Tomimura Y."/>
            <person name="Tsolas J.M."/>
            <person name="Valente V.L."/>
            <person name="Venter E."/>
            <person name="Venter J.C."/>
            <person name="Vicario S."/>
            <person name="Vieira F.G."/>
            <person name="Vilella A.J."/>
            <person name="Villasante A."/>
            <person name="Walenz B."/>
            <person name="Wang J."/>
            <person name="Wasserman M."/>
            <person name="Watts T."/>
            <person name="Wilson D."/>
            <person name="Wilson R.K."/>
            <person name="Wing R.A."/>
            <person name="Wolfner M.F."/>
            <person name="Wong A."/>
            <person name="Wong G.K."/>
            <person name="Wu C.I."/>
            <person name="Wu G."/>
            <person name="Yamamoto D."/>
            <person name="Yang H.P."/>
            <person name="Yang S.P."/>
            <person name="Yorke J.A."/>
            <person name="Yoshida K."/>
            <person name="Zdobnov E."/>
            <person name="Zhang P."/>
            <person name="Zhang Y."/>
            <person name="Zimin A.V."/>
            <person name="Baldwin J."/>
            <person name="Abdouelleil A."/>
            <person name="Abdulkadir J."/>
            <person name="Abebe A."/>
            <person name="Abera B."/>
            <person name="Abreu J."/>
            <person name="Acer S.C."/>
            <person name="Aftuck L."/>
            <person name="Alexander A."/>
            <person name="An P."/>
            <person name="Anderson E."/>
            <person name="Anderson S."/>
            <person name="Arachi H."/>
            <person name="Azer M."/>
            <person name="Bachantsang P."/>
            <person name="Barry A."/>
            <person name="Bayul T."/>
            <person name="Berlin A."/>
            <person name="Bessette D."/>
            <person name="Bloom T."/>
            <person name="Blye J."/>
            <person name="Boguslavskiy L."/>
            <person name="Bonnet C."/>
            <person name="Boukhgalter B."/>
            <person name="Bourzgui I."/>
            <person name="Brown A."/>
            <person name="Cahill P."/>
            <person name="Channer S."/>
            <person name="Cheshatsang Y."/>
            <person name="Chuda L."/>
            <person name="Citroen M."/>
            <person name="Collymore A."/>
            <person name="Cooke P."/>
            <person name="Costello M."/>
            <person name="D'Aco K."/>
            <person name="Daza R."/>
            <person name="De Haan G."/>
            <person name="DeGray S."/>
            <person name="DeMaso C."/>
            <person name="Dhargay N."/>
            <person name="Dooley K."/>
            <person name="Dooley E."/>
            <person name="Doricent M."/>
            <person name="Dorje P."/>
            <person name="Dorjee K."/>
            <person name="Dupes A."/>
            <person name="Elong R."/>
            <person name="Falk J."/>
            <person name="Farina A."/>
            <person name="Faro S."/>
            <person name="Ferguson D."/>
            <person name="Fisher S."/>
            <person name="Foley C.D."/>
            <person name="Franke A."/>
            <person name="Friedrich D."/>
            <person name="Gadbois L."/>
            <person name="Gearin G."/>
            <person name="Gearin C.R."/>
            <person name="Giannoukos G."/>
            <person name="Goode T."/>
            <person name="Graham J."/>
            <person name="Grandbois E."/>
            <person name="Grewal S."/>
            <person name="Gyaltsen K."/>
            <person name="Hafez N."/>
            <person name="Hagos B."/>
            <person name="Hall J."/>
            <person name="Henson C."/>
            <person name="Hollinger A."/>
            <person name="Honan T."/>
            <person name="Huard M.D."/>
            <person name="Hughes L."/>
            <person name="Hurhula B."/>
            <person name="Husby M.E."/>
            <person name="Kamat A."/>
            <person name="Kanga B."/>
            <person name="Kashin S."/>
            <person name="Khazanovich D."/>
            <person name="Kisner P."/>
            <person name="Lance K."/>
            <person name="Lara M."/>
            <person name="Lee W."/>
            <person name="Lennon N."/>
            <person name="Letendre F."/>
            <person name="LeVine R."/>
            <person name="Lipovsky A."/>
            <person name="Liu X."/>
            <person name="Liu J."/>
            <person name="Liu S."/>
            <person name="Lokyitsang T."/>
            <person name="Lokyitsang Y."/>
            <person name="Lubonja R."/>
            <person name="Lui A."/>
            <person name="MacDonald P."/>
            <person name="Magnisalis V."/>
            <person name="Maru K."/>
            <person name="Matthews C."/>
            <person name="McCusker W."/>
            <person name="McDonough S."/>
            <person name="Mehta T."/>
            <person name="Meldrim J."/>
            <person name="Meneus L."/>
            <person name="Mihai O."/>
            <person name="Mihalev A."/>
            <person name="Mihova T."/>
            <person name="Mittelman R."/>
            <person name="Mlenga V."/>
            <person name="Montmayeur A."/>
            <person name="Mulrain L."/>
            <person name="Navidi A."/>
            <person name="Naylor J."/>
            <person name="Negash T."/>
            <person name="Nguyen T."/>
            <person name="Nguyen N."/>
            <person name="Nicol R."/>
            <person name="Norbu C."/>
            <person name="Norbu N."/>
            <person name="Novod N."/>
            <person name="O'Neill B."/>
            <person name="Osman S."/>
            <person name="Markiewicz E."/>
            <person name="Oyono O.L."/>
            <person name="Patti C."/>
            <person name="Phunkhang P."/>
            <person name="Pierre F."/>
            <person name="Priest M."/>
            <person name="Raghuraman S."/>
            <person name="Rege F."/>
            <person name="Reyes R."/>
            <person name="Rise C."/>
            <person name="Rogov P."/>
            <person name="Ross K."/>
            <person name="Ryan E."/>
            <person name="Settipalli S."/>
            <person name="Shea T."/>
            <person name="Sherpa N."/>
            <person name="Shi L."/>
            <person name="Shih D."/>
            <person name="Sparrow T."/>
            <person name="Spaulding J."/>
            <person name="Stalker J."/>
            <person name="Stange-Thomann N."/>
            <person name="Stavropoulos S."/>
            <person name="Stone C."/>
            <person name="Strader C."/>
            <person name="Tesfaye S."/>
            <person name="Thomson T."/>
            <person name="Thoulutsang Y."/>
            <person name="Thoulutsang D."/>
            <person name="Topham K."/>
            <person name="Topping I."/>
            <person name="Tsamla T."/>
            <person name="Vassiliev H."/>
            <person name="Vo A."/>
            <person name="Wangchuk T."/>
            <person name="Wangdi T."/>
            <person name="Weiand M."/>
            <person name="Wilkinson J."/>
            <person name="Wilson A."/>
            <person name="Yadav S."/>
            <person name="Young G."/>
            <person name="Yu Q."/>
            <person name="Zembek L."/>
            <person name="Zhong D."/>
            <person name="Zimmer A."/>
            <person name="Zwirko Z."/>
            <person name="Jaffe D.B."/>
            <person name="Alvarez P."/>
            <person name="Brockman W."/>
            <person name="Butler J."/>
            <person name="Chin C."/>
            <person name="Gnerre S."/>
            <person name="Grabherr M."/>
            <person name="Kleber M."/>
            <person name="Mauceli E."/>
            <person name="MacCallum I."/>
        </authorList>
    </citation>
    <scope>NUCLEOTIDE SEQUENCE [LARGE SCALE GENOMIC DNA]</scope>
    <source>
        <strain evidence="3">Tai18E2 / Tucson 14021-0261.01</strain>
    </source>
</reference>
<name>B4PID6_DROYA</name>
<dbReference type="AlphaFoldDB" id="B4PID6"/>
<dbReference type="EMBL" id="CM000159">
    <property type="protein sequence ID" value="EDW93478.2"/>
    <property type="molecule type" value="Genomic_DNA"/>
</dbReference>
<evidence type="ECO:0000313" key="3">
    <source>
        <dbReference type="Proteomes" id="UP000002282"/>
    </source>
</evidence>
<feature type="compositionally biased region" description="Basic and acidic residues" evidence="1">
    <location>
        <begin position="194"/>
        <end position="213"/>
    </location>
</feature>
<dbReference type="HOGENOM" id="CLU_109964_0_0_1"/>
<dbReference type="SMART" id="SM00697">
    <property type="entry name" value="DM8"/>
    <property type="match status" value="1"/>
</dbReference>
<dbReference type="eggNOG" id="ENOG502RTMB">
    <property type="taxonomic scope" value="Eukaryota"/>
</dbReference>